<gene>
    <name evidence="2" type="ORF">D0544_12940</name>
</gene>
<dbReference type="Proteomes" id="UP000280792">
    <property type="component" value="Unassembled WGS sequence"/>
</dbReference>
<proteinExistence type="predicted"/>
<organism evidence="2 3">
    <name type="scientific">Aestuariirhabdus litorea</name>
    <dbReference type="NCBI Taxonomy" id="2528527"/>
    <lineage>
        <taxon>Bacteria</taxon>
        <taxon>Pseudomonadati</taxon>
        <taxon>Pseudomonadota</taxon>
        <taxon>Gammaproteobacteria</taxon>
        <taxon>Oceanospirillales</taxon>
        <taxon>Aestuariirhabdaceae</taxon>
        <taxon>Aestuariirhabdus</taxon>
    </lineage>
</organism>
<dbReference type="AlphaFoldDB" id="A0A3P3VJ56"/>
<dbReference type="SMART" id="SM01034">
    <property type="entry name" value="BLUF"/>
    <property type="match status" value="1"/>
</dbReference>
<dbReference type="Pfam" id="PF04940">
    <property type="entry name" value="BLUF"/>
    <property type="match status" value="1"/>
</dbReference>
<sequence>MELVMESPLCQLVYASQSTFASSDPKSGIDLEVGRILGQSRRNNPRLGIGGVLYYGDGHFFQVLEGPRSAVQSLYDSIRQDPRHCNSTVLSHAMIKDRVFGDWSMKYIPADPAVKAQLRQYCHGRFDPFAFDQSMIERMVNLLNRSQSLDQPEPAPSPAPASGWRKIWSWLRLPGLDRGV</sequence>
<comment type="caution">
    <text evidence="2">The sequence shown here is derived from an EMBL/GenBank/DDBJ whole genome shotgun (WGS) entry which is preliminary data.</text>
</comment>
<dbReference type="GO" id="GO:0009882">
    <property type="term" value="F:blue light photoreceptor activity"/>
    <property type="evidence" value="ECO:0007669"/>
    <property type="project" value="InterPro"/>
</dbReference>
<reference evidence="2 3" key="2">
    <citation type="submission" date="2018-12" db="EMBL/GenBank/DDBJ databases">
        <title>Simiduia agarivorans gen. nov., sp. nov., a marine, agarolytic bacterium isolated from shallow coastal water from Keelung, Taiwan.</title>
        <authorList>
            <person name="Shieh W.Y."/>
        </authorList>
    </citation>
    <scope>NUCLEOTIDE SEQUENCE [LARGE SCALE GENOMIC DNA]</scope>
    <source>
        <strain evidence="2 3">GTF-13</strain>
    </source>
</reference>
<reference evidence="2 3" key="1">
    <citation type="submission" date="2018-08" db="EMBL/GenBank/DDBJ databases">
        <authorList>
            <person name="Khan S.A."/>
        </authorList>
    </citation>
    <scope>NUCLEOTIDE SEQUENCE [LARGE SCALE GENOMIC DNA]</scope>
    <source>
        <strain evidence="2 3">GTF-13</strain>
    </source>
</reference>
<dbReference type="InterPro" id="IPR036046">
    <property type="entry name" value="Acylphosphatase-like_dom_sf"/>
</dbReference>
<protein>
    <submittedName>
        <fullName evidence="2">BLUF domain-containing protein</fullName>
    </submittedName>
</protein>
<dbReference type="GO" id="GO:0071949">
    <property type="term" value="F:FAD binding"/>
    <property type="evidence" value="ECO:0007669"/>
    <property type="project" value="InterPro"/>
</dbReference>
<feature type="domain" description="BLUF" evidence="1">
    <location>
        <begin position="9"/>
        <end position="106"/>
    </location>
</feature>
<name>A0A3P3VJ56_9GAMM</name>
<dbReference type="SUPFAM" id="SSF54975">
    <property type="entry name" value="Acylphosphatase/BLUF domain-like"/>
    <property type="match status" value="1"/>
</dbReference>
<accession>A0A3P3VJ56</accession>
<evidence type="ECO:0000259" key="1">
    <source>
        <dbReference type="PROSITE" id="PS50925"/>
    </source>
</evidence>
<evidence type="ECO:0000313" key="2">
    <source>
        <dbReference type="EMBL" id="RRJ82755.1"/>
    </source>
</evidence>
<evidence type="ECO:0000313" key="3">
    <source>
        <dbReference type="Proteomes" id="UP000280792"/>
    </source>
</evidence>
<dbReference type="PROSITE" id="PS50925">
    <property type="entry name" value="BLUF"/>
    <property type="match status" value="1"/>
</dbReference>
<dbReference type="Gene3D" id="3.30.70.100">
    <property type="match status" value="1"/>
</dbReference>
<dbReference type="InterPro" id="IPR007024">
    <property type="entry name" value="BLUF_domain"/>
</dbReference>
<dbReference type="EMBL" id="QWEZ01000002">
    <property type="protein sequence ID" value="RRJ82755.1"/>
    <property type="molecule type" value="Genomic_DNA"/>
</dbReference>
<keyword evidence="3" id="KW-1185">Reference proteome</keyword>